<evidence type="ECO:0000313" key="3">
    <source>
        <dbReference type="Proteomes" id="UP001165136"/>
    </source>
</evidence>
<gene>
    <name evidence="2" type="ORF">Atai01_45500</name>
</gene>
<dbReference type="AlphaFoldDB" id="A0A9W6R1Q3"/>
<dbReference type="Proteomes" id="UP001165136">
    <property type="component" value="Unassembled WGS sequence"/>
</dbReference>
<name>A0A9W6R1Q3_9PSEU</name>
<feature type="transmembrane region" description="Helical" evidence="1">
    <location>
        <begin position="100"/>
        <end position="123"/>
    </location>
</feature>
<evidence type="ECO:0000313" key="2">
    <source>
        <dbReference type="EMBL" id="GLY67931.1"/>
    </source>
</evidence>
<comment type="caution">
    <text evidence="2">The sequence shown here is derived from an EMBL/GenBank/DDBJ whole genome shotgun (WGS) entry which is preliminary data.</text>
</comment>
<dbReference type="EMBL" id="BSTI01000010">
    <property type="protein sequence ID" value="GLY67931.1"/>
    <property type="molecule type" value="Genomic_DNA"/>
</dbReference>
<reference evidence="2" key="1">
    <citation type="submission" date="2023-03" db="EMBL/GenBank/DDBJ databases">
        <title>Amycolatopsis taiwanensis NBRC 103393.</title>
        <authorList>
            <person name="Ichikawa N."/>
            <person name="Sato H."/>
            <person name="Tonouchi N."/>
        </authorList>
    </citation>
    <scope>NUCLEOTIDE SEQUENCE</scope>
    <source>
        <strain evidence="2">NBRC 103393</strain>
    </source>
</reference>
<feature type="transmembrane region" description="Helical" evidence="1">
    <location>
        <begin position="12"/>
        <end position="36"/>
    </location>
</feature>
<keyword evidence="1" id="KW-1133">Transmembrane helix</keyword>
<accession>A0A9W6R1Q3</accession>
<keyword evidence="1" id="KW-0812">Transmembrane</keyword>
<keyword evidence="1" id="KW-0472">Membrane</keyword>
<keyword evidence="3" id="KW-1185">Reference proteome</keyword>
<feature type="transmembrane region" description="Helical" evidence="1">
    <location>
        <begin position="72"/>
        <end position="94"/>
    </location>
</feature>
<evidence type="ECO:0000256" key="1">
    <source>
        <dbReference type="SAM" id="Phobius"/>
    </source>
</evidence>
<proteinExistence type="predicted"/>
<sequence length="153" mass="15995">MPTPKSVKWAFLLAATGAVITIAYYLIQMIAWAGYYGMFTDGFGIVGILLSAGVFVIAVMMRNGAEWARITLAVLTGLGALLALIALFSVGLVFTILGGFGVLMLIFMLAEIAAFGGSLFFLFQSDANAYFKSASPGPGPGYPPPGGPQHFGS</sequence>
<feature type="transmembrane region" description="Helical" evidence="1">
    <location>
        <begin position="42"/>
        <end position="60"/>
    </location>
</feature>
<organism evidence="2 3">
    <name type="scientific">Amycolatopsis taiwanensis</name>
    <dbReference type="NCBI Taxonomy" id="342230"/>
    <lineage>
        <taxon>Bacteria</taxon>
        <taxon>Bacillati</taxon>
        <taxon>Actinomycetota</taxon>
        <taxon>Actinomycetes</taxon>
        <taxon>Pseudonocardiales</taxon>
        <taxon>Pseudonocardiaceae</taxon>
        <taxon>Amycolatopsis</taxon>
    </lineage>
</organism>
<protein>
    <submittedName>
        <fullName evidence="2">Uncharacterized protein</fullName>
    </submittedName>
</protein>